<proteinExistence type="predicted"/>
<reference evidence="2" key="1">
    <citation type="submission" date="2022-09" db="EMBL/GenBank/DDBJ databases">
        <title>Fusarium specimens isolated from Avocado Roots.</title>
        <authorList>
            <person name="Stajich J."/>
            <person name="Roper C."/>
            <person name="Heimlech-Rivalta G."/>
        </authorList>
    </citation>
    <scope>NUCLEOTIDE SEQUENCE</scope>
    <source>
        <strain evidence="2">CF00136</strain>
    </source>
</reference>
<dbReference type="PANTHER" id="PTHR33112:SF16">
    <property type="entry name" value="HETEROKARYON INCOMPATIBILITY DOMAIN-CONTAINING PROTEIN"/>
    <property type="match status" value="1"/>
</dbReference>
<evidence type="ECO:0000313" key="3">
    <source>
        <dbReference type="Proteomes" id="UP001152049"/>
    </source>
</evidence>
<comment type="caution">
    <text evidence="2">The sequence shown here is derived from an EMBL/GenBank/DDBJ whole genome shotgun (WGS) entry which is preliminary data.</text>
</comment>
<evidence type="ECO:0008006" key="4">
    <source>
        <dbReference type="Google" id="ProtNLM"/>
    </source>
</evidence>
<dbReference type="OrthoDB" id="3486565at2759"/>
<dbReference type="EMBL" id="JAOQAZ010000046">
    <property type="protein sequence ID" value="KAJ4245510.1"/>
    <property type="molecule type" value="Genomic_DNA"/>
</dbReference>
<protein>
    <recommendedName>
        <fullName evidence="4">Heterokaryon incompatibility domain-containing protein</fullName>
    </recommendedName>
</protein>
<dbReference type="Proteomes" id="UP001152049">
    <property type="component" value="Unassembled WGS sequence"/>
</dbReference>
<name>A0A9W8RJL0_9HYPO</name>
<organism evidence="2 3">
    <name type="scientific">Fusarium torreyae</name>
    <dbReference type="NCBI Taxonomy" id="1237075"/>
    <lineage>
        <taxon>Eukaryota</taxon>
        <taxon>Fungi</taxon>
        <taxon>Dikarya</taxon>
        <taxon>Ascomycota</taxon>
        <taxon>Pezizomycotina</taxon>
        <taxon>Sordariomycetes</taxon>
        <taxon>Hypocreomycetidae</taxon>
        <taxon>Hypocreales</taxon>
        <taxon>Nectriaceae</taxon>
        <taxon>Fusarium</taxon>
    </lineage>
</organism>
<dbReference type="AlphaFoldDB" id="A0A9W8RJL0"/>
<gene>
    <name evidence="2" type="ORF">NW762_014019</name>
</gene>
<accession>A0A9W8RJL0</accession>
<keyword evidence="3" id="KW-1185">Reference proteome</keyword>
<dbReference type="PANTHER" id="PTHR33112">
    <property type="entry name" value="DOMAIN PROTEIN, PUTATIVE-RELATED"/>
    <property type="match status" value="1"/>
</dbReference>
<evidence type="ECO:0000313" key="2">
    <source>
        <dbReference type="EMBL" id="KAJ4245510.1"/>
    </source>
</evidence>
<feature type="region of interest" description="Disordered" evidence="1">
    <location>
        <begin position="132"/>
        <end position="154"/>
    </location>
</feature>
<sequence length="366" mass="41040">MCDYYENSFLTISTATSADSSIPFLGSRDERWLPVKLELTNGLITEDVYAQRIASKPEEEGKLFTRAWAWQEAAMSSRTIYFTPSELIWECPKHVVPQRYIPDRKASDRLGFSSVLSMLRFRLNPYVHRDINSSVGDSDDESPSGSDDLINISSPGSETRMWEDSLGIELCWAREHRGFRDLMTLPTAYVAPSWSWASIPGGVTNRVERTISVFEPQSTITEAYSDVPGLNLFGRVTAGHLVMRGQVAEAMLTCDDPHTSLSYKISGPADKWEFLPDSILVSSNGNVSRAKQGQKLSDFRAKIFCLYIGLRNKSYYDDKSAREHLMLVLGQSEDVDVGSSYCRLGLAYSKSDSLFNEAPTLDVKLM</sequence>
<evidence type="ECO:0000256" key="1">
    <source>
        <dbReference type="SAM" id="MobiDB-lite"/>
    </source>
</evidence>